<dbReference type="EMBL" id="VTAV01000015">
    <property type="protein sequence ID" value="TYR33646.1"/>
    <property type="molecule type" value="Genomic_DNA"/>
</dbReference>
<accession>A0A5D4GYH7</accession>
<gene>
    <name evidence="2" type="ORF">FXV77_17425</name>
</gene>
<dbReference type="PANTHER" id="PTHR12121">
    <property type="entry name" value="CARBON CATABOLITE REPRESSOR PROTEIN 4"/>
    <property type="match status" value="1"/>
</dbReference>
<dbReference type="AlphaFoldDB" id="A0A5D4GYH7"/>
<dbReference type="InterPro" id="IPR050410">
    <property type="entry name" value="CCR4/nocturin_mRNA_transcr"/>
</dbReference>
<evidence type="ECO:0000259" key="1">
    <source>
        <dbReference type="Pfam" id="PF03372"/>
    </source>
</evidence>
<dbReference type="Proteomes" id="UP000322362">
    <property type="component" value="Unassembled WGS sequence"/>
</dbReference>
<sequence>MKQTLFIIFFSVYLIGLGKTYAQTKNTLHIMSFNIRMNYQDDGVNNWEHRRVYMTDLIKRYQPDLLGIQEAYYPQYADMKDLLSDYGSFGPVEGRQGAESVAAFYRKDQLACLDSGTFWLSETPNEQSVGWDADLRRTVTWGAFDIKSNGQKVYLFVTHFDHKGKKAIEESAKLLLQKVQEIAGENQAFITGDFNFREESLCYKILTTERDVAKLFYDTSKLAKKYIGPAWTLHDFGKIPEEKRPKIDYIFTNKKVDVTHFRNIDEHQGDIYPSDHNPQIVTVKMDHDAIR</sequence>
<dbReference type="CDD" id="cd09083">
    <property type="entry name" value="EEP-1"/>
    <property type="match status" value="1"/>
</dbReference>
<organism evidence="2 3">
    <name type="scientific">Sphingobacterium phlebotomi</name>
    <dbReference type="NCBI Taxonomy" id="2605433"/>
    <lineage>
        <taxon>Bacteria</taxon>
        <taxon>Pseudomonadati</taxon>
        <taxon>Bacteroidota</taxon>
        <taxon>Sphingobacteriia</taxon>
        <taxon>Sphingobacteriales</taxon>
        <taxon>Sphingobacteriaceae</taxon>
        <taxon>Sphingobacterium</taxon>
    </lineage>
</organism>
<keyword evidence="2" id="KW-0540">Nuclease</keyword>
<feature type="domain" description="Endonuclease/exonuclease/phosphatase" evidence="1">
    <location>
        <begin position="31"/>
        <end position="276"/>
    </location>
</feature>
<comment type="caution">
    <text evidence="2">The sequence shown here is derived from an EMBL/GenBank/DDBJ whole genome shotgun (WGS) entry which is preliminary data.</text>
</comment>
<dbReference type="InterPro" id="IPR036691">
    <property type="entry name" value="Endo/exonu/phosph_ase_sf"/>
</dbReference>
<dbReference type="InterPro" id="IPR005135">
    <property type="entry name" value="Endo/exonuclease/phosphatase"/>
</dbReference>
<keyword evidence="2" id="KW-0255">Endonuclease</keyword>
<dbReference type="SUPFAM" id="SSF56219">
    <property type="entry name" value="DNase I-like"/>
    <property type="match status" value="1"/>
</dbReference>
<dbReference type="Gene3D" id="3.60.10.10">
    <property type="entry name" value="Endonuclease/exonuclease/phosphatase"/>
    <property type="match status" value="1"/>
</dbReference>
<keyword evidence="2" id="KW-0378">Hydrolase</keyword>
<dbReference type="GO" id="GO:0004519">
    <property type="term" value="F:endonuclease activity"/>
    <property type="evidence" value="ECO:0007669"/>
    <property type="project" value="UniProtKB-KW"/>
</dbReference>
<keyword evidence="2" id="KW-0269">Exonuclease</keyword>
<keyword evidence="3" id="KW-1185">Reference proteome</keyword>
<evidence type="ECO:0000313" key="2">
    <source>
        <dbReference type="EMBL" id="TYR33646.1"/>
    </source>
</evidence>
<protein>
    <submittedName>
        <fullName evidence="2">Endonuclease/exonuclease/phosphatase family protein</fullName>
    </submittedName>
</protein>
<name>A0A5D4GYH7_9SPHI</name>
<reference evidence="2 3" key="1">
    <citation type="submission" date="2019-08" db="EMBL/GenBank/DDBJ databases">
        <title>Phlebobacter frassis gen. nov. sp. nov., a new member of family Sphingobacteriaceae isolated from sand fly rearing media.</title>
        <authorList>
            <person name="Kakumanu M.L."/>
            <person name="Marayati B.F."/>
            <person name="Wada-Katsumata A."/>
            <person name="Wasserberg G."/>
            <person name="Schal C."/>
            <person name="Apperson C.S."/>
            <person name="Ponnusamy L."/>
        </authorList>
    </citation>
    <scope>NUCLEOTIDE SEQUENCE [LARGE SCALE GENOMIC DNA]</scope>
    <source>
        <strain evidence="2 3">SSI9</strain>
    </source>
</reference>
<dbReference type="GO" id="GO:0000175">
    <property type="term" value="F:3'-5'-RNA exonuclease activity"/>
    <property type="evidence" value="ECO:0007669"/>
    <property type="project" value="TreeGrafter"/>
</dbReference>
<dbReference type="Pfam" id="PF03372">
    <property type="entry name" value="Exo_endo_phos"/>
    <property type="match status" value="1"/>
</dbReference>
<dbReference type="RefSeq" id="WP_148920522.1">
    <property type="nucleotide sequence ID" value="NZ_VTAV01000015.1"/>
</dbReference>
<proteinExistence type="predicted"/>
<dbReference type="PANTHER" id="PTHR12121:SF36">
    <property type="entry name" value="ENDONUCLEASE_EXONUCLEASE_PHOSPHATASE DOMAIN-CONTAINING PROTEIN"/>
    <property type="match status" value="1"/>
</dbReference>
<evidence type="ECO:0000313" key="3">
    <source>
        <dbReference type="Proteomes" id="UP000322362"/>
    </source>
</evidence>